<evidence type="ECO:0000313" key="1">
    <source>
        <dbReference type="EMBL" id="MPN63364.1"/>
    </source>
</evidence>
<protein>
    <submittedName>
        <fullName evidence="1">Uncharacterized protein</fullName>
    </submittedName>
</protein>
<reference evidence="1" key="1">
    <citation type="submission" date="2019-08" db="EMBL/GenBank/DDBJ databases">
        <authorList>
            <person name="Kucharzyk K."/>
            <person name="Murdoch R.W."/>
            <person name="Higgins S."/>
            <person name="Loffler F."/>
        </authorList>
    </citation>
    <scope>NUCLEOTIDE SEQUENCE</scope>
</reference>
<gene>
    <name evidence="1" type="ORF">SDC9_211122</name>
</gene>
<dbReference type="EMBL" id="VSSQ01142672">
    <property type="protein sequence ID" value="MPN63364.1"/>
    <property type="molecule type" value="Genomic_DNA"/>
</dbReference>
<accession>A0A645JTV0</accession>
<organism evidence="1">
    <name type="scientific">bioreactor metagenome</name>
    <dbReference type="NCBI Taxonomy" id="1076179"/>
    <lineage>
        <taxon>unclassified sequences</taxon>
        <taxon>metagenomes</taxon>
        <taxon>ecological metagenomes</taxon>
    </lineage>
</organism>
<comment type="caution">
    <text evidence="1">The sequence shown here is derived from an EMBL/GenBank/DDBJ whole genome shotgun (WGS) entry which is preliminary data.</text>
</comment>
<proteinExistence type="predicted"/>
<name>A0A645JTV0_9ZZZZ</name>
<dbReference type="AlphaFoldDB" id="A0A645JTV0"/>
<sequence length="76" mass="8310">MGAGIRQRALLIGSEPLHRLMQMKGKCVGQLVAQRGGLCGGPQQDDPPVALFFIPLYQPLLYQRVHRTGELLAADL</sequence>